<dbReference type="AlphaFoldDB" id="A0A2R4WLL4"/>
<keyword evidence="2" id="KW-1185">Reference proteome</keyword>
<dbReference type="InterPro" id="IPR012334">
    <property type="entry name" value="Pectin_lyas_fold"/>
</dbReference>
<dbReference type="InterPro" id="IPR006626">
    <property type="entry name" value="PbH1"/>
</dbReference>
<dbReference type="SMART" id="SM00710">
    <property type="entry name" value="PbH1"/>
    <property type="match status" value="7"/>
</dbReference>
<dbReference type="SUPFAM" id="SSF51126">
    <property type="entry name" value="Pectin lyase-like"/>
    <property type="match status" value="1"/>
</dbReference>
<reference evidence="1 2" key="1">
    <citation type="submission" date="2018-04" db="EMBL/GenBank/DDBJ databases">
        <title>Methylobacterium sp. PR1016A genome.</title>
        <authorList>
            <person name="Park W."/>
        </authorList>
    </citation>
    <scope>NUCLEOTIDE SEQUENCE [LARGE SCALE GENOMIC DNA]</scope>
    <source>
        <strain evidence="1 2">PR1016A</strain>
    </source>
</reference>
<name>A0A2R4WLL4_9HYPH</name>
<dbReference type="EMBL" id="CP028843">
    <property type="protein sequence ID" value="AWB22442.1"/>
    <property type="molecule type" value="Genomic_DNA"/>
</dbReference>
<protein>
    <recommendedName>
        <fullName evidence="3">Right-handed parallel beta-helix repeat-containing protein</fullName>
    </recommendedName>
</protein>
<gene>
    <name evidence="1" type="ORF">DA075_17230</name>
</gene>
<evidence type="ECO:0000313" key="1">
    <source>
        <dbReference type="EMBL" id="AWB22442.1"/>
    </source>
</evidence>
<proteinExistence type="predicted"/>
<evidence type="ECO:0008006" key="3">
    <source>
        <dbReference type="Google" id="ProtNLM"/>
    </source>
</evidence>
<organism evidence="1 2">
    <name type="scientific">Methylobacterium currus</name>
    <dbReference type="NCBI Taxonomy" id="2051553"/>
    <lineage>
        <taxon>Bacteria</taxon>
        <taxon>Pseudomonadati</taxon>
        <taxon>Pseudomonadota</taxon>
        <taxon>Alphaproteobacteria</taxon>
        <taxon>Hyphomicrobiales</taxon>
        <taxon>Methylobacteriaceae</taxon>
        <taxon>Methylobacterium</taxon>
    </lineage>
</organism>
<dbReference type="Gene3D" id="2.160.20.10">
    <property type="entry name" value="Single-stranded right-handed beta-helix, Pectin lyase-like"/>
    <property type="match status" value="1"/>
</dbReference>
<dbReference type="KEGG" id="mee:DA075_17230"/>
<dbReference type="InterPro" id="IPR011050">
    <property type="entry name" value="Pectin_lyase_fold/virulence"/>
</dbReference>
<dbReference type="Proteomes" id="UP000244755">
    <property type="component" value="Chromosome 1"/>
</dbReference>
<sequence length="520" mass="54891">MPCVLQGQTWTRVLRPTDDASGMTAVTRLLTDSSTSLATTEFVQKLASATYVGPYLSNTACASDQTSRINALSASLPAGAWLIFPRQACILITGTLTNTRQVWEGAGGVAGTTIAFSAPTGTAVKLMGDGATLKGFHLYNSVGTTSSVGVQMSDKVENPTRQRIEDVYVHDFTNNIYVESGYFWSWHRVWSRNFRKYGGLIRNMNYNDNGDWSIVDFVSQYDNVKPDSGTAGLRAESGGSGKIVNSKFLGAQYGIDWFQLDALVTTPPAGGTGILQIANSSLENQSKVGISVQAENIYQFGSVTITGNEIFDQPKGIFIGKNIFNVSISGNVFPRNDTAVEIGDGAHGVTVVGNNFRAFNTGAVSILEGSSDVTVGVNGYATSPGKPRVIDQRAAGAGRIDNAETRPLALTAGSPAQAVYRIDTRQFRSARARLTLEGVIQGVGAASRAYDILLTNTGAAVTTTSLSDTSSSVAPPAMTLAAASDNPQSIVVSVAGARGDFQGSLSISIDGKIVSLKVMR</sequence>
<evidence type="ECO:0000313" key="2">
    <source>
        <dbReference type="Proteomes" id="UP000244755"/>
    </source>
</evidence>
<accession>A0A2R4WLL4</accession>